<comment type="caution">
    <text evidence="1">The sequence shown here is derived from an EMBL/GenBank/DDBJ whole genome shotgun (WGS) entry which is preliminary data.</text>
</comment>
<dbReference type="SUPFAM" id="SSF54427">
    <property type="entry name" value="NTF2-like"/>
    <property type="match status" value="1"/>
</dbReference>
<dbReference type="RefSeq" id="WP_207399291.1">
    <property type="nucleotide sequence ID" value="NZ_JABRWO010000023.1"/>
</dbReference>
<name>A0A7V9A9V5_9BACT</name>
<organism evidence="1 2">
    <name type="scientific">Bremerella alba</name>
    <dbReference type="NCBI Taxonomy" id="980252"/>
    <lineage>
        <taxon>Bacteria</taxon>
        <taxon>Pseudomonadati</taxon>
        <taxon>Planctomycetota</taxon>
        <taxon>Planctomycetia</taxon>
        <taxon>Pirellulales</taxon>
        <taxon>Pirellulaceae</taxon>
        <taxon>Bremerella</taxon>
    </lineage>
</organism>
<protein>
    <recommendedName>
        <fullName evidence="3">Polyketide cyclase</fullName>
    </recommendedName>
</protein>
<dbReference type="Proteomes" id="UP000551616">
    <property type="component" value="Unassembled WGS sequence"/>
</dbReference>
<keyword evidence="2" id="KW-1185">Reference proteome</keyword>
<dbReference type="AlphaFoldDB" id="A0A7V9A9V5"/>
<reference evidence="1 2" key="1">
    <citation type="submission" date="2020-05" db="EMBL/GenBank/DDBJ databases">
        <title>Bremerella alba sp. nov., a novel planctomycete isolated from the surface of the macroalga Fucus spiralis.</title>
        <authorList>
            <person name="Godinho O."/>
            <person name="Botelho R."/>
            <person name="Albuquerque L."/>
            <person name="Wiegand S."/>
            <person name="Da Costa M.S."/>
            <person name="Lobo-Da-Cunha A."/>
            <person name="Jogler C."/>
            <person name="Lage O.M."/>
        </authorList>
    </citation>
    <scope>NUCLEOTIDE SEQUENCE [LARGE SCALE GENOMIC DNA]</scope>
    <source>
        <strain evidence="1 2">FF15</strain>
    </source>
</reference>
<proteinExistence type="predicted"/>
<evidence type="ECO:0000313" key="1">
    <source>
        <dbReference type="EMBL" id="MBA2117935.1"/>
    </source>
</evidence>
<sequence>MTLDLPMPVANYFFADTSDSEAVAQCFTENTVVKDEGCTFKGQPAIRQWKADASAKYQYTCEPFVCERRDGQVIVTSRLTGNFPGSPVNLQYFFRLEGDKIKTLEITL</sequence>
<accession>A0A7V9A9V5</accession>
<dbReference type="Gene3D" id="3.10.450.50">
    <property type="match status" value="1"/>
</dbReference>
<evidence type="ECO:0000313" key="2">
    <source>
        <dbReference type="Proteomes" id="UP000551616"/>
    </source>
</evidence>
<evidence type="ECO:0008006" key="3">
    <source>
        <dbReference type="Google" id="ProtNLM"/>
    </source>
</evidence>
<dbReference type="InterPro" id="IPR032710">
    <property type="entry name" value="NTF2-like_dom_sf"/>
</dbReference>
<gene>
    <name evidence="1" type="ORF">HOV93_51420</name>
</gene>
<dbReference type="EMBL" id="JABRWO010000023">
    <property type="protein sequence ID" value="MBA2117935.1"/>
    <property type="molecule type" value="Genomic_DNA"/>
</dbReference>